<comment type="caution">
    <text evidence="1">The sequence shown here is derived from an EMBL/GenBank/DDBJ whole genome shotgun (WGS) entry which is preliminary data.</text>
</comment>
<dbReference type="EMBL" id="LXQA010105185">
    <property type="protein sequence ID" value="MCI17376.1"/>
    <property type="molecule type" value="Genomic_DNA"/>
</dbReference>
<reference evidence="1 2" key="1">
    <citation type="journal article" date="2018" name="Front. Plant Sci.">
        <title>Red Clover (Trifolium pratense) and Zigzag Clover (T. medium) - A Picture of Genomic Similarities and Differences.</title>
        <authorList>
            <person name="Dluhosova J."/>
            <person name="Istvanek J."/>
            <person name="Nedelnik J."/>
            <person name="Repkova J."/>
        </authorList>
    </citation>
    <scope>NUCLEOTIDE SEQUENCE [LARGE SCALE GENOMIC DNA]</scope>
    <source>
        <strain evidence="2">cv. 10/8</strain>
        <tissue evidence="1">Leaf</tissue>
    </source>
</reference>
<accession>A0A392Q1D7</accession>
<evidence type="ECO:0000313" key="2">
    <source>
        <dbReference type="Proteomes" id="UP000265520"/>
    </source>
</evidence>
<protein>
    <submittedName>
        <fullName evidence="1">Uncharacterized protein</fullName>
    </submittedName>
</protein>
<dbReference type="AlphaFoldDB" id="A0A392Q1D7"/>
<organism evidence="1 2">
    <name type="scientific">Trifolium medium</name>
    <dbReference type="NCBI Taxonomy" id="97028"/>
    <lineage>
        <taxon>Eukaryota</taxon>
        <taxon>Viridiplantae</taxon>
        <taxon>Streptophyta</taxon>
        <taxon>Embryophyta</taxon>
        <taxon>Tracheophyta</taxon>
        <taxon>Spermatophyta</taxon>
        <taxon>Magnoliopsida</taxon>
        <taxon>eudicotyledons</taxon>
        <taxon>Gunneridae</taxon>
        <taxon>Pentapetalae</taxon>
        <taxon>rosids</taxon>
        <taxon>fabids</taxon>
        <taxon>Fabales</taxon>
        <taxon>Fabaceae</taxon>
        <taxon>Papilionoideae</taxon>
        <taxon>50 kb inversion clade</taxon>
        <taxon>NPAAA clade</taxon>
        <taxon>Hologalegina</taxon>
        <taxon>IRL clade</taxon>
        <taxon>Trifolieae</taxon>
        <taxon>Trifolium</taxon>
    </lineage>
</organism>
<feature type="non-terminal residue" evidence="1">
    <location>
        <position position="1"/>
    </location>
</feature>
<evidence type="ECO:0000313" key="1">
    <source>
        <dbReference type="EMBL" id="MCI17376.1"/>
    </source>
</evidence>
<dbReference type="Proteomes" id="UP000265520">
    <property type="component" value="Unassembled WGS sequence"/>
</dbReference>
<name>A0A392Q1D7_9FABA</name>
<sequence length="28" mass="2729">VGALSTGPIQPAHLIQVATIAAQTGAQD</sequence>
<keyword evidence="2" id="KW-1185">Reference proteome</keyword>
<proteinExistence type="predicted"/>